<evidence type="ECO:0000313" key="1">
    <source>
        <dbReference type="EMBL" id="SVD72165.1"/>
    </source>
</evidence>
<gene>
    <name evidence="1" type="ORF">METZ01_LOCUS425019</name>
</gene>
<feature type="non-terminal residue" evidence="1">
    <location>
        <position position="46"/>
    </location>
</feature>
<dbReference type="EMBL" id="UINC01168892">
    <property type="protein sequence ID" value="SVD72165.1"/>
    <property type="molecule type" value="Genomic_DNA"/>
</dbReference>
<sequence>MVEFHDATMSARELETDEGRRKVSEIPIDRIATLDEVTSAVTYLIS</sequence>
<name>A0A382XNG0_9ZZZZ</name>
<reference evidence="1" key="1">
    <citation type="submission" date="2018-05" db="EMBL/GenBank/DDBJ databases">
        <authorList>
            <person name="Lanie J.A."/>
            <person name="Ng W.-L."/>
            <person name="Kazmierczak K.M."/>
            <person name="Andrzejewski T.M."/>
            <person name="Davidsen T.M."/>
            <person name="Wayne K.J."/>
            <person name="Tettelin H."/>
            <person name="Glass J.I."/>
            <person name="Rusch D."/>
            <person name="Podicherti R."/>
            <person name="Tsui H.-C.T."/>
            <person name="Winkler M.E."/>
        </authorList>
    </citation>
    <scope>NUCLEOTIDE SEQUENCE</scope>
</reference>
<organism evidence="1">
    <name type="scientific">marine metagenome</name>
    <dbReference type="NCBI Taxonomy" id="408172"/>
    <lineage>
        <taxon>unclassified sequences</taxon>
        <taxon>metagenomes</taxon>
        <taxon>ecological metagenomes</taxon>
    </lineage>
</organism>
<dbReference type="AlphaFoldDB" id="A0A382XNG0"/>
<protein>
    <submittedName>
        <fullName evidence="1">Uncharacterized protein</fullName>
    </submittedName>
</protein>
<accession>A0A382XNG0</accession>
<proteinExistence type="predicted"/>